<dbReference type="AlphaFoldDB" id="A0A899FL97"/>
<keyword evidence="2" id="KW-1185">Reference proteome</keyword>
<organism evidence="1 2">
    <name type="scientific">Pneumocystis wakefieldiae</name>
    <dbReference type="NCBI Taxonomy" id="38082"/>
    <lineage>
        <taxon>Eukaryota</taxon>
        <taxon>Fungi</taxon>
        <taxon>Dikarya</taxon>
        <taxon>Ascomycota</taxon>
        <taxon>Taphrinomycotina</taxon>
        <taxon>Pneumocystomycetes</taxon>
        <taxon>Pneumocystaceae</taxon>
        <taxon>Pneumocystis</taxon>
    </lineage>
</organism>
<sequence length="147" mass="17045">MKKKKKNKTCSTKLEESTLLNTSSGSGIYLKILIFKLTIFIDKLKDEINDILKPLKSKPNTESESKQESIKPDTYKLFESRSQIKLKRKNEDIDFINLKGSTKPDRKTEEGFTIYNEEELNIGKGKNTPMCPFDCKCCNTTEKFYHF</sequence>
<gene>
    <name evidence="1" type="ORF">MERGE_002082</name>
</gene>
<evidence type="ECO:0008006" key="3">
    <source>
        <dbReference type="Google" id="ProtNLM"/>
    </source>
</evidence>
<dbReference type="PANTHER" id="PTHR34066:SF1">
    <property type="entry name" value="DUF1764 FAMILY PROTEIN"/>
    <property type="match status" value="1"/>
</dbReference>
<evidence type="ECO:0000313" key="1">
    <source>
        <dbReference type="EMBL" id="QSL64780.1"/>
    </source>
</evidence>
<dbReference type="Pfam" id="PF08576">
    <property type="entry name" value="DUF1764"/>
    <property type="match status" value="1"/>
</dbReference>
<proteinExistence type="predicted"/>
<name>A0A899FL97_9ASCO</name>
<reference evidence="1" key="1">
    <citation type="submission" date="2020-06" db="EMBL/GenBank/DDBJ databases">
        <title>Genomes of multiple members of Pneumocystis genus reveal paths to human pathogen Pneumocystis jirovecii.</title>
        <authorList>
            <person name="Cisse O.H."/>
            <person name="Ma L."/>
            <person name="Dekker J."/>
            <person name="Khil P."/>
            <person name="Jo J."/>
            <person name="Brenchley J."/>
            <person name="Blair R."/>
            <person name="Pahar B."/>
            <person name="Chabe M."/>
            <person name="Van Rompay K.A."/>
            <person name="Keesler R."/>
            <person name="Sukura A."/>
            <person name="Hirsch V."/>
            <person name="Kutty G."/>
            <person name="Liu Y."/>
            <person name="Peng L."/>
            <person name="Chen J."/>
            <person name="Song J."/>
            <person name="Weissenbacher-Lang C."/>
            <person name="Xu J."/>
            <person name="Upham N.S."/>
            <person name="Stajich J.E."/>
            <person name="Cuomo C.A."/>
            <person name="Cushion M.T."/>
            <person name="Kovacs J.A."/>
        </authorList>
    </citation>
    <scope>NUCLEOTIDE SEQUENCE</scope>
    <source>
        <strain evidence="1">2A</strain>
    </source>
</reference>
<dbReference type="Proteomes" id="UP000663699">
    <property type="component" value="Chromosome 3"/>
</dbReference>
<dbReference type="InterPro" id="IPR013885">
    <property type="entry name" value="DUF1764_euk"/>
</dbReference>
<accession>A0A899FL97</accession>
<dbReference type="EMBL" id="CP054534">
    <property type="protein sequence ID" value="QSL64780.1"/>
    <property type="molecule type" value="Genomic_DNA"/>
</dbReference>
<dbReference type="PANTHER" id="PTHR34066">
    <property type="entry name" value="GROWTH FACTOR 2"/>
    <property type="match status" value="1"/>
</dbReference>
<protein>
    <recommendedName>
        <fullName evidence="3">DUF1764 domain-containing protein</fullName>
    </recommendedName>
</protein>
<evidence type="ECO:0000313" key="2">
    <source>
        <dbReference type="Proteomes" id="UP000663699"/>
    </source>
</evidence>
<dbReference type="OrthoDB" id="20835at2759"/>